<name>A0A931BAP2_9ACTN</name>
<protein>
    <recommendedName>
        <fullName evidence="2">DUF1023 domain-containing protein</fullName>
    </recommendedName>
</protein>
<feature type="domain" description="DUF1023" evidence="2">
    <location>
        <begin position="147"/>
        <end position="320"/>
    </location>
</feature>
<dbReference type="Proteomes" id="UP000657385">
    <property type="component" value="Unassembled WGS sequence"/>
</dbReference>
<dbReference type="EMBL" id="JADPRT010000020">
    <property type="protein sequence ID" value="MBF9073198.1"/>
    <property type="molecule type" value="Genomic_DNA"/>
</dbReference>
<keyword evidence="4" id="KW-1185">Reference proteome</keyword>
<evidence type="ECO:0000313" key="3">
    <source>
        <dbReference type="EMBL" id="MBF9073198.1"/>
    </source>
</evidence>
<reference evidence="3" key="1">
    <citation type="submission" date="2020-11" db="EMBL/GenBank/DDBJ databases">
        <title>Isolation and identification of active actinomycetes.</title>
        <authorList>
            <person name="Yu B."/>
        </authorList>
    </citation>
    <scope>NUCLEOTIDE SEQUENCE</scope>
    <source>
        <strain evidence="3">NEAU-YB345</strain>
    </source>
</reference>
<keyword evidence="1" id="KW-0732">Signal</keyword>
<dbReference type="InterPro" id="IPR010427">
    <property type="entry name" value="DUF1023"/>
</dbReference>
<comment type="caution">
    <text evidence="3">The sequence shown here is derived from an EMBL/GenBank/DDBJ whole genome shotgun (WGS) entry which is preliminary data.</text>
</comment>
<feature type="chain" id="PRO_5037220924" description="DUF1023 domain-containing protein" evidence="1">
    <location>
        <begin position="25"/>
        <end position="375"/>
    </location>
</feature>
<proteinExistence type="predicted"/>
<gene>
    <name evidence="3" type="ORF">I2501_34825</name>
</gene>
<organism evidence="3 4">
    <name type="scientific">Streptacidiphilus fuscans</name>
    <dbReference type="NCBI Taxonomy" id="2789292"/>
    <lineage>
        <taxon>Bacteria</taxon>
        <taxon>Bacillati</taxon>
        <taxon>Actinomycetota</taxon>
        <taxon>Actinomycetes</taxon>
        <taxon>Kitasatosporales</taxon>
        <taxon>Streptomycetaceae</taxon>
        <taxon>Streptacidiphilus</taxon>
    </lineage>
</organism>
<accession>A0A931BAP2</accession>
<dbReference type="Pfam" id="PF06259">
    <property type="entry name" value="Abhydrolase_8"/>
    <property type="match status" value="1"/>
</dbReference>
<dbReference type="AlphaFoldDB" id="A0A931BAP2"/>
<evidence type="ECO:0000259" key="2">
    <source>
        <dbReference type="Pfam" id="PF06259"/>
    </source>
</evidence>
<feature type="signal peptide" evidence="1">
    <location>
        <begin position="1"/>
        <end position="24"/>
    </location>
</feature>
<evidence type="ECO:0000313" key="4">
    <source>
        <dbReference type="Proteomes" id="UP000657385"/>
    </source>
</evidence>
<dbReference type="RefSeq" id="WP_196198173.1">
    <property type="nucleotide sequence ID" value="NZ_JADPRT010000020.1"/>
</dbReference>
<evidence type="ECO:0000256" key="1">
    <source>
        <dbReference type="SAM" id="SignalP"/>
    </source>
</evidence>
<sequence>MRFKRTLVAALVSVTCLAGTGAAAAGAAVSDEQLAVTTPPAGSAAWVQDHSFGVRLPDPATASATDVATLFGGLSAAQQQRLVAAYPLVVGNLDGAPLALRYQANRVAMRAELDSLTAQDVKDATTTGQIAMLTQLLQPGHQVLAFDPRSRGLVAEVFGDLATAEKVSVYVPGSDMDLSHFSQAEQAVQNLRSEEARVSPGTTTAAIAWSDYVTPVGLGADAATSRLAEAGAPRLTRLLAGLAVTTESSTPPSLFCHSYGSVLCGNASPSIQSADGVTDMVVLGSPGMDVDNAAALGDGVRLWATTRNPDDWIGNVPYVEVGGLGHGADPTSASFGSHVIASTGAVGHEGYFTDGTTSLRNFADIALGDYGDVTG</sequence>